<proteinExistence type="predicted"/>
<feature type="compositionally biased region" description="Basic and acidic residues" evidence="1">
    <location>
        <begin position="184"/>
        <end position="195"/>
    </location>
</feature>
<evidence type="ECO:0000256" key="1">
    <source>
        <dbReference type="SAM" id="MobiDB-lite"/>
    </source>
</evidence>
<evidence type="ECO:0000313" key="3">
    <source>
        <dbReference type="Proteomes" id="UP000298030"/>
    </source>
</evidence>
<feature type="region of interest" description="Disordered" evidence="1">
    <location>
        <begin position="52"/>
        <end position="82"/>
    </location>
</feature>
<protein>
    <submittedName>
        <fullName evidence="2">Uncharacterized protein</fullName>
    </submittedName>
</protein>
<keyword evidence="3" id="KW-1185">Reference proteome</keyword>
<organism evidence="2 3">
    <name type="scientific">Coprinellus micaceus</name>
    <name type="common">Glistening ink-cap mushroom</name>
    <name type="synonym">Coprinus micaceus</name>
    <dbReference type="NCBI Taxonomy" id="71717"/>
    <lineage>
        <taxon>Eukaryota</taxon>
        <taxon>Fungi</taxon>
        <taxon>Dikarya</taxon>
        <taxon>Basidiomycota</taxon>
        <taxon>Agaricomycotina</taxon>
        <taxon>Agaricomycetes</taxon>
        <taxon>Agaricomycetidae</taxon>
        <taxon>Agaricales</taxon>
        <taxon>Agaricineae</taxon>
        <taxon>Psathyrellaceae</taxon>
        <taxon>Coprinellus</taxon>
    </lineage>
</organism>
<accession>A0A4Y7SUZ6</accession>
<dbReference type="EMBL" id="QPFP01000055">
    <property type="protein sequence ID" value="TEB25622.1"/>
    <property type="molecule type" value="Genomic_DNA"/>
</dbReference>
<gene>
    <name evidence="2" type="ORF">FA13DRAFT_1149702</name>
</gene>
<reference evidence="2 3" key="1">
    <citation type="journal article" date="2019" name="Nat. Ecol. Evol.">
        <title>Megaphylogeny resolves global patterns of mushroom evolution.</title>
        <authorList>
            <person name="Varga T."/>
            <person name="Krizsan K."/>
            <person name="Foldi C."/>
            <person name="Dima B."/>
            <person name="Sanchez-Garcia M."/>
            <person name="Sanchez-Ramirez S."/>
            <person name="Szollosi G.J."/>
            <person name="Szarkandi J.G."/>
            <person name="Papp V."/>
            <person name="Albert L."/>
            <person name="Andreopoulos W."/>
            <person name="Angelini C."/>
            <person name="Antonin V."/>
            <person name="Barry K.W."/>
            <person name="Bougher N.L."/>
            <person name="Buchanan P."/>
            <person name="Buyck B."/>
            <person name="Bense V."/>
            <person name="Catcheside P."/>
            <person name="Chovatia M."/>
            <person name="Cooper J."/>
            <person name="Damon W."/>
            <person name="Desjardin D."/>
            <person name="Finy P."/>
            <person name="Geml J."/>
            <person name="Haridas S."/>
            <person name="Hughes K."/>
            <person name="Justo A."/>
            <person name="Karasinski D."/>
            <person name="Kautmanova I."/>
            <person name="Kiss B."/>
            <person name="Kocsube S."/>
            <person name="Kotiranta H."/>
            <person name="LaButti K.M."/>
            <person name="Lechner B.E."/>
            <person name="Liimatainen K."/>
            <person name="Lipzen A."/>
            <person name="Lukacs Z."/>
            <person name="Mihaltcheva S."/>
            <person name="Morgado L.N."/>
            <person name="Niskanen T."/>
            <person name="Noordeloos M.E."/>
            <person name="Ohm R.A."/>
            <person name="Ortiz-Santana B."/>
            <person name="Ovrebo C."/>
            <person name="Racz N."/>
            <person name="Riley R."/>
            <person name="Savchenko A."/>
            <person name="Shiryaev A."/>
            <person name="Soop K."/>
            <person name="Spirin V."/>
            <person name="Szebenyi C."/>
            <person name="Tomsovsky M."/>
            <person name="Tulloss R.E."/>
            <person name="Uehling J."/>
            <person name="Grigoriev I.V."/>
            <person name="Vagvolgyi C."/>
            <person name="Papp T."/>
            <person name="Martin F.M."/>
            <person name="Miettinen O."/>
            <person name="Hibbett D.S."/>
            <person name="Nagy L.G."/>
        </authorList>
    </citation>
    <scope>NUCLEOTIDE SEQUENCE [LARGE SCALE GENOMIC DNA]</scope>
    <source>
        <strain evidence="2 3">FP101781</strain>
    </source>
</reference>
<feature type="compositionally biased region" description="Polar residues" evidence="1">
    <location>
        <begin position="53"/>
        <end position="62"/>
    </location>
</feature>
<name>A0A4Y7SUZ6_COPMI</name>
<feature type="region of interest" description="Disordered" evidence="1">
    <location>
        <begin position="161"/>
        <end position="224"/>
    </location>
</feature>
<dbReference type="AlphaFoldDB" id="A0A4Y7SUZ6"/>
<sequence length="224" mass="24150">MDEKTRLQASAKRQRRRGYFIANPIESLHAHREEHYSQVLQILDEAIDAVEVSSRTPASSPNDVLKPTTDPPSHNAKATPAPPVDGAVAAAAALNTPSVASTFPTGVGAPPIENFAADQQPTASPPPPVMEIPSAPAQLTVANQPRRSAAFESLICQPPALPAKVSRPTKPVASALPHPTTQLRRSDRVQKHRLEEVEDDPEVPVPKLRRVKKGPRAATRSRWA</sequence>
<comment type="caution">
    <text evidence="2">The sequence shown here is derived from an EMBL/GenBank/DDBJ whole genome shotgun (WGS) entry which is preliminary data.</text>
</comment>
<evidence type="ECO:0000313" key="2">
    <source>
        <dbReference type="EMBL" id="TEB25622.1"/>
    </source>
</evidence>
<dbReference type="Proteomes" id="UP000298030">
    <property type="component" value="Unassembled WGS sequence"/>
</dbReference>